<accession>A0A931H496</accession>
<dbReference type="RefSeq" id="WP_196986213.1">
    <property type="nucleotide sequence ID" value="NZ_JADWYS010000001.1"/>
</dbReference>
<dbReference type="EMBL" id="JADWYS010000001">
    <property type="protein sequence ID" value="MBG9388344.1"/>
    <property type="molecule type" value="Genomic_DNA"/>
</dbReference>
<name>A0A931H496_9BURK</name>
<keyword evidence="1" id="KW-0732">Signal</keyword>
<comment type="caution">
    <text evidence="2">The sequence shown here is derived from an EMBL/GenBank/DDBJ whole genome shotgun (WGS) entry which is preliminary data.</text>
</comment>
<feature type="signal peptide" evidence="1">
    <location>
        <begin position="1"/>
        <end position="28"/>
    </location>
</feature>
<evidence type="ECO:0000256" key="1">
    <source>
        <dbReference type="SAM" id="SignalP"/>
    </source>
</evidence>
<protein>
    <recommendedName>
        <fullName evidence="4">Secreted protein</fullName>
    </recommendedName>
</protein>
<evidence type="ECO:0000313" key="3">
    <source>
        <dbReference type="Proteomes" id="UP000651050"/>
    </source>
</evidence>
<dbReference type="AlphaFoldDB" id="A0A931H496"/>
<evidence type="ECO:0008006" key="4">
    <source>
        <dbReference type="Google" id="ProtNLM"/>
    </source>
</evidence>
<reference evidence="2" key="1">
    <citation type="submission" date="2020-11" db="EMBL/GenBank/DDBJ databases">
        <title>Bacterial whole genome sequence for Caenimonas sp. DR4.4.</title>
        <authorList>
            <person name="Le V."/>
            <person name="Ko S.-R."/>
            <person name="Ahn C.-Y."/>
            <person name="Oh H.-M."/>
        </authorList>
    </citation>
    <scope>NUCLEOTIDE SEQUENCE</scope>
    <source>
        <strain evidence="2">DR4.4</strain>
    </source>
</reference>
<proteinExistence type="predicted"/>
<evidence type="ECO:0000313" key="2">
    <source>
        <dbReference type="EMBL" id="MBG9388344.1"/>
    </source>
</evidence>
<organism evidence="2 3">
    <name type="scientific">Caenimonas aquaedulcis</name>
    <dbReference type="NCBI Taxonomy" id="2793270"/>
    <lineage>
        <taxon>Bacteria</taxon>
        <taxon>Pseudomonadati</taxon>
        <taxon>Pseudomonadota</taxon>
        <taxon>Betaproteobacteria</taxon>
        <taxon>Burkholderiales</taxon>
        <taxon>Comamonadaceae</taxon>
        <taxon>Caenimonas</taxon>
    </lineage>
</organism>
<sequence length="155" mass="15952">MNARSNHSRKSLASFGVIAFLAVTAATAQVATGTTGIDASGVYQQEVQACMTGKTQQDQETCLKEARNARADKQRGVLDNAGAQFQNNAAQRCDVLSGEEKAACQARVIGYGSTSGSVAGGGVIREVETVVIPAGSGPVTIEPKTADPVVLVPTK</sequence>
<dbReference type="Proteomes" id="UP000651050">
    <property type="component" value="Unassembled WGS sequence"/>
</dbReference>
<feature type="chain" id="PRO_5037992192" description="Secreted protein" evidence="1">
    <location>
        <begin position="29"/>
        <end position="155"/>
    </location>
</feature>
<gene>
    <name evidence="2" type="ORF">I5803_09950</name>
</gene>
<keyword evidence="3" id="KW-1185">Reference proteome</keyword>